<sequence>MCLLIQLPFELIVRVLDYIPRDHLLSLLNVNAYLDTIIIHHLFPVASIDYIDPHHHKHYILDSKGVVYGNGKVTFKHVSSFIKFCCRFKYTPRRIVIQDVCDFLQLHVQYDHVLKCVGKIEVRTDTSRDMPGLEVNLRQILSLGYENLYCLRLNKELSWDGMFIPECTKEMEVYFNQDYSPLVPETVENLQVHGIKLENVRQLPGNLQQLQILGLANYEFRTQTVSFPPLLTQLTLFEHPLVLNSIDISYLDYLAKFDYHGSLHTNEIVSLTQVKLPISLKSLTLTSLKLEDLYSLENYTNLEKLVIVECPVFHHFFTDTIFPHSLKSLTYGPNQCVQVNEVFARKAVEYPDQYHNSHFIVDGKFRLPQLKYLHLENLPFIRIIASKFTLPNSLNRVVLRNIGGFMDKLSNLILPLNLYSLTLRDASIEFINDMKFPYKLHHLNISKNFLTSIEGTNLSQLKYLQDVDFSYNKFTTTSTFINNLPQELTRLNLHGNKLNKCILKDLYLQTLEVEFSSSQYIVGNDSFILPKDIKTLQFWACSNIKFDWFIEFPGSLRNIEIHQLKSSRIILNNGNFFSKLPSGLHTLKIHDVVIIEEQPIRFPFELQNLSISCSFNQELIDRIDISSCNHLKSITLSGGHVQYFNLDKIPPTSIERITLQNMGLCQILGSFTNFPKLKHINLEKNNLSKSLRQLTLPNSLFTLILNKNNLDNLSIAIDNCSRLKFVFLERNPKLEQCVLQLMSLADKLYCISNEFGAIYLSSPTKIINSSLFQEKFDYFDKIIKDADVL</sequence>
<reference evidence="2 3" key="1">
    <citation type="journal article" date="2011" name="Proc. Natl. Acad. Sci. U.S.A.">
        <title>Comparative genomics of xylose-fermenting fungi for enhanced biofuel production.</title>
        <authorList>
            <person name="Wohlbach D.J."/>
            <person name="Kuo A."/>
            <person name="Sato T.K."/>
            <person name="Potts K.M."/>
            <person name="Salamov A.A."/>
            <person name="LaButti K.M."/>
            <person name="Sun H."/>
            <person name="Clum A."/>
            <person name="Pangilinan J.L."/>
            <person name="Lindquist E.A."/>
            <person name="Lucas S."/>
            <person name="Lapidus A."/>
            <person name="Jin M."/>
            <person name="Gunawan C."/>
            <person name="Balan V."/>
            <person name="Dale B.E."/>
            <person name="Jeffries T.W."/>
            <person name="Zinkel R."/>
            <person name="Barry K.W."/>
            <person name="Grigoriev I.V."/>
            <person name="Gasch A.P."/>
        </authorList>
    </citation>
    <scope>NUCLEOTIDE SEQUENCE [LARGE SCALE GENOMIC DNA]</scope>
    <source>
        <strain evidence="3">NRRL Y-27907 / 11-Y1</strain>
    </source>
</reference>
<dbReference type="PROSITE" id="PS51450">
    <property type="entry name" value="LRR"/>
    <property type="match status" value="1"/>
</dbReference>
<dbReference type="InParanoid" id="G3AP06"/>
<dbReference type="Proteomes" id="UP000000709">
    <property type="component" value="Unassembled WGS sequence"/>
</dbReference>
<evidence type="ECO:0000313" key="2">
    <source>
        <dbReference type="EMBL" id="EGW32037.1"/>
    </source>
</evidence>
<dbReference type="eggNOG" id="ENOG502RAFF">
    <property type="taxonomic scope" value="Eukaryota"/>
</dbReference>
<gene>
    <name evidence="2" type="ORF">SPAPADRAFT_50634</name>
</gene>
<dbReference type="InterPro" id="IPR001810">
    <property type="entry name" value="F-box_dom"/>
</dbReference>
<dbReference type="EMBL" id="GL996502">
    <property type="protein sequence ID" value="EGW32037.1"/>
    <property type="molecule type" value="Genomic_DNA"/>
</dbReference>
<protein>
    <recommendedName>
        <fullName evidence="1">F-box domain-containing protein</fullName>
    </recommendedName>
</protein>
<dbReference type="AlphaFoldDB" id="G3AP06"/>
<dbReference type="SUPFAM" id="SSF52058">
    <property type="entry name" value="L domain-like"/>
    <property type="match status" value="2"/>
</dbReference>
<name>G3AP06_SPAPN</name>
<keyword evidence="3" id="KW-1185">Reference proteome</keyword>
<dbReference type="PANTHER" id="PTHR32134">
    <property type="entry name" value="FNIP REPEAT-CONTAINING PROTEIN"/>
    <property type="match status" value="1"/>
</dbReference>
<dbReference type="GeneID" id="18871467"/>
<dbReference type="PANTHER" id="PTHR32134:SF92">
    <property type="entry name" value="FNIP REPEAT-CONTAINING PROTEIN"/>
    <property type="match status" value="1"/>
</dbReference>
<dbReference type="InterPro" id="IPR032675">
    <property type="entry name" value="LRR_dom_sf"/>
</dbReference>
<dbReference type="OMA" id="CLIDSKA"/>
<dbReference type="RefSeq" id="XP_007375313.1">
    <property type="nucleotide sequence ID" value="XM_007375251.1"/>
</dbReference>
<dbReference type="InterPro" id="IPR001611">
    <property type="entry name" value="Leu-rich_rpt"/>
</dbReference>
<organism evidence="3">
    <name type="scientific">Spathaspora passalidarum (strain NRRL Y-27907 / 11-Y1)</name>
    <dbReference type="NCBI Taxonomy" id="619300"/>
    <lineage>
        <taxon>Eukaryota</taxon>
        <taxon>Fungi</taxon>
        <taxon>Dikarya</taxon>
        <taxon>Ascomycota</taxon>
        <taxon>Saccharomycotina</taxon>
        <taxon>Pichiomycetes</taxon>
        <taxon>Debaryomycetaceae</taxon>
        <taxon>Spathaspora</taxon>
    </lineage>
</organism>
<proteinExistence type="predicted"/>
<dbReference type="OrthoDB" id="4024489at2759"/>
<evidence type="ECO:0000313" key="3">
    <source>
        <dbReference type="Proteomes" id="UP000000709"/>
    </source>
</evidence>
<dbReference type="InterPro" id="IPR051251">
    <property type="entry name" value="STK_FNIP-Repeat"/>
</dbReference>
<dbReference type="KEGG" id="spaa:SPAPADRAFT_50634"/>
<accession>G3AP06</accession>
<dbReference type="HOGENOM" id="CLU_019661_0_0_1"/>
<feature type="domain" description="F-box" evidence="1">
    <location>
        <begin position="1"/>
        <end position="38"/>
    </location>
</feature>
<dbReference type="Gene3D" id="3.80.10.10">
    <property type="entry name" value="Ribonuclease Inhibitor"/>
    <property type="match status" value="2"/>
</dbReference>
<dbReference type="PROSITE" id="PS50181">
    <property type="entry name" value="FBOX"/>
    <property type="match status" value="1"/>
</dbReference>
<evidence type="ECO:0000259" key="1">
    <source>
        <dbReference type="PROSITE" id="PS50181"/>
    </source>
</evidence>